<evidence type="ECO:0000313" key="1">
    <source>
        <dbReference type="EMBL" id="CAH1427796.1"/>
    </source>
</evidence>
<protein>
    <submittedName>
        <fullName evidence="1">Uncharacterized protein</fullName>
    </submittedName>
</protein>
<accession>A0AAU9MQQ6</accession>
<gene>
    <name evidence="1" type="ORF">LVIROSA_LOCUS14774</name>
</gene>
<sequence length="98" mass="10698">MDVQHWNAAIDHFLTEKHQKRSAGNKECREKQVVKNRGGTCSYGSACFKKIHHIADSSGADTIDWIAIFENVLGTRKGYLRGIGPKPSSVAGTSAPSQ</sequence>
<comment type="caution">
    <text evidence="1">The sequence shown here is derived from an EMBL/GenBank/DDBJ whole genome shotgun (WGS) entry which is preliminary data.</text>
</comment>
<dbReference type="EMBL" id="CAKMRJ010002223">
    <property type="protein sequence ID" value="CAH1427796.1"/>
    <property type="molecule type" value="Genomic_DNA"/>
</dbReference>
<proteinExistence type="predicted"/>
<evidence type="ECO:0000313" key="2">
    <source>
        <dbReference type="Proteomes" id="UP001157418"/>
    </source>
</evidence>
<keyword evidence="2" id="KW-1185">Reference proteome</keyword>
<dbReference type="AlphaFoldDB" id="A0AAU9MQQ6"/>
<name>A0AAU9MQQ6_9ASTR</name>
<organism evidence="1 2">
    <name type="scientific">Lactuca virosa</name>
    <dbReference type="NCBI Taxonomy" id="75947"/>
    <lineage>
        <taxon>Eukaryota</taxon>
        <taxon>Viridiplantae</taxon>
        <taxon>Streptophyta</taxon>
        <taxon>Embryophyta</taxon>
        <taxon>Tracheophyta</taxon>
        <taxon>Spermatophyta</taxon>
        <taxon>Magnoliopsida</taxon>
        <taxon>eudicotyledons</taxon>
        <taxon>Gunneridae</taxon>
        <taxon>Pentapetalae</taxon>
        <taxon>asterids</taxon>
        <taxon>campanulids</taxon>
        <taxon>Asterales</taxon>
        <taxon>Asteraceae</taxon>
        <taxon>Cichorioideae</taxon>
        <taxon>Cichorieae</taxon>
        <taxon>Lactucinae</taxon>
        <taxon>Lactuca</taxon>
    </lineage>
</organism>
<dbReference type="Proteomes" id="UP001157418">
    <property type="component" value="Unassembled WGS sequence"/>
</dbReference>
<reference evidence="1 2" key="1">
    <citation type="submission" date="2022-01" db="EMBL/GenBank/DDBJ databases">
        <authorList>
            <person name="Xiong W."/>
            <person name="Schranz E."/>
        </authorList>
    </citation>
    <scope>NUCLEOTIDE SEQUENCE [LARGE SCALE GENOMIC DNA]</scope>
</reference>